<keyword evidence="4" id="KW-0804">Transcription</keyword>
<proteinExistence type="predicted"/>
<keyword evidence="1" id="KW-0805">Transcription regulation</keyword>
<sequence length="260" mass="29538">MSTDYSDYSIGEVAALLKVTTRTLRHWDEIGLLSPQWRTVGDHRLYTEDDLQRGMDIVIYRSVGIELKDIAELLQAPAASAVDRLRAQQAALLKRRADVDAMLQAVNRLIKETEMDQNLSASQKMRNLGDAWPTLQEEAHEKWGDSTEWAASAAVSESMGKKDWEEFSVEHEHFAAELEEAAKAGLEAGSEEAKEIVDKHRALIARWYPVSRSKQVLLARMYCEDPRFDETYRGNADYLRQLIEAQAQAEGLDLDNLVWD</sequence>
<evidence type="ECO:0000313" key="6">
    <source>
        <dbReference type="EMBL" id="MEM5986593.1"/>
    </source>
</evidence>
<gene>
    <name evidence="6" type="ORF">CYJ44_010530</name>
</gene>
<evidence type="ECO:0000256" key="3">
    <source>
        <dbReference type="ARBA" id="ARBA00023159"/>
    </source>
</evidence>
<name>A0ABU9ULJ2_9CORY</name>
<dbReference type="SUPFAM" id="SSF89082">
    <property type="entry name" value="Antibiotic binding domain of TipA-like multidrug resistance regulators"/>
    <property type="match status" value="1"/>
</dbReference>
<dbReference type="Pfam" id="PF07739">
    <property type="entry name" value="TipAS"/>
    <property type="match status" value="1"/>
</dbReference>
<keyword evidence="7" id="KW-1185">Reference proteome</keyword>
<dbReference type="EMBL" id="PKHR02000019">
    <property type="protein sequence ID" value="MEM5986593.1"/>
    <property type="molecule type" value="Genomic_DNA"/>
</dbReference>
<dbReference type="Pfam" id="PF13411">
    <property type="entry name" value="MerR_1"/>
    <property type="match status" value="1"/>
</dbReference>
<dbReference type="InterPro" id="IPR009061">
    <property type="entry name" value="DNA-bd_dom_put_sf"/>
</dbReference>
<keyword evidence="3" id="KW-0010">Activator</keyword>
<dbReference type="RefSeq" id="WP_101736034.1">
    <property type="nucleotide sequence ID" value="NZ_PKHR02000019.1"/>
</dbReference>
<dbReference type="InterPro" id="IPR036244">
    <property type="entry name" value="TipA-like_antibiotic-bd"/>
</dbReference>
<dbReference type="Proteomes" id="UP000235104">
    <property type="component" value="Unassembled WGS sequence"/>
</dbReference>
<evidence type="ECO:0000313" key="7">
    <source>
        <dbReference type="Proteomes" id="UP000235104"/>
    </source>
</evidence>
<dbReference type="Gene3D" id="1.10.490.50">
    <property type="entry name" value="Antibiotic binding domain of TipA-like multidrug resistance regulators"/>
    <property type="match status" value="1"/>
</dbReference>
<accession>A0ABU9ULJ2</accession>
<dbReference type="PANTHER" id="PTHR30204">
    <property type="entry name" value="REDOX-CYCLING DRUG-SENSING TRANSCRIPTIONAL ACTIVATOR SOXR"/>
    <property type="match status" value="1"/>
</dbReference>
<keyword evidence="2" id="KW-0238">DNA-binding</keyword>
<dbReference type="Gene3D" id="1.10.1660.10">
    <property type="match status" value="1"/>
</dbReference>
<comment type="caution">
    <text evidence="6">The sequence shown here is derived from an EMBL/GenBank/DDBJ whole genome shotgun (WGS) entry which is preliminary data.</text>
</comment>
<evidence type="ECO:0000259" key="5">
    <source>
        <dbReference type="PROSITE" id="PS50937"/>
    </source>
</evidence>
<evidence type="ECO:0000256" key="2">
    <source>
        <dbReference type="ARBA" id="ARBA00023125"/>
    </source>
</evidence>
<reference evidence="6" key="1">
    <citation type="submission" date="2017-12" db="EMBL/GenBank/DDBJ databases">
        <authorList>
            <person name="Thomas-White K."/>
            <person name="Wolfe A.J."/>
        </authorList>
    </citation>
    <scope>NUCLEOTIDE SEQUENCE</scope>
    <source>
        <strain evidence="6">UMB0043</strain>
    </source>
</reference>
<dbReference type="SUPFAM" id="SSF46955">
    <property type="entry name" value="Putative DNA-binding domain"/>
    <property type="match status" value="1"/>
</dbReference>
<protein>
    <submittedName>
        <fullName evidence="6">MerR family transcriptional regulator</fullName>
    </submittedName>
</protein>
<organism evidence="6 7">
    <name type="scientific">Corynebacterium hesseae</name>
    <dbReference type="NCBI Taxonomy" id="2913502"/>
    <lineage>
        <taxon>Bacteria</taxon>
        <taxon>Bacillati</taxon>
        <taxon>Actinomycetota</taxon>
        <taxon>Actinomycetes</taxon>
        <taxon>Mycobacteriales</taxon>
        <taxon>Corynebacteriaceae</taxon>
        <taxon>Corynebacterium</taxon>
    </lineage>
</organism>
<dbReference type="InterPro" id="IPR000551">
    <property type="entry name" value="MerR-type_HTH_dom"/>
</dbReference>
<evidence type="ECO:0000256" key="4">
    <source>
        <dbReference type="ARBA" id="ARBA00023163"/>
    </source>
</evidence>
<dbReference type="CDD" id="cd01106">
    <property type="entry name" value="HTH_TipAL-Mta"/>
    <property type="match status" value="1"/>
</dbReference>
<dbReference type="InterPro" id="IPR012925">
    <property type="entry name" value="TipAS_dom"/>
</dbReference>
<dbReference type="PANTHER" id="PTHR30204:SF90">
    <property type="entry name" value="HTH-TYPE TRANSCRIPTIONAL ACTIVATOR MTA"/>
    <property type="match status" value="1"/>
</dbReference>
<dbReference type="InterPro" id="IPR047057">
    <property type="entry name" value="MerR_fam"/>
</dbReference>
<feature type="domain" description="HTH merR-type" evidence="5">
    <location>
        <begin position="7"/>
        <end position="76"/>
    </location>
</feature>
<dbReference type="SMART" id="SM00422">
    <property type="entry name" value="HTH_MERR"/>
    <property type="match status" value="1"/>
</dbReference>
<dbReference type="PROSITE" id="PS50937">
    <property type="entry name" value="HTH_MERR_2"/>
    <property type="match status" value="1"/>
</dbReference>
<evidence type="ECO:0000256" key="1">
    <source>
        <dbReference type="ARBA" id="ARBA00023015"/>
    </source>
</evidence>